<proteinExistence type="predicted"/>
<dbReference type="Gene3D" id="3.10.450.50">
    <property type="match status" value="1"/>
</dbReference>
<comment type="caution">
    <text evidence="3">The sequence shown here is derived from an EMBL/GenBank/DDBJ whole genome shotgun (WGS) entry which is preliminary data.</text>
</comment>
<evidence type="ECO:0000313" key="3">
    <source>
        <dbReference type="EMBL" id="KAL1304778.1"/>
    </source>
</evidence>
<gene>
    <name evidence="3" type="ORF">AAFC00_003713</name>
</gene>
<feature type="region of interest" description="Disordered" evidence="1">
    <location>
        <begin position="149"/>
        <end position="169"/>
    </location>
</feature>
<organism evidence="3 4">
    <name type="scientific">Neodothiora populina</name>
    <dbReference type="NCBI Taxonomy" id="2781224"/>
    <lineage>
        <taxon>Eukaryota</taxon>
        <taxon>Fungi</taxon>
        <taxon>Dikarya</taxon>
        <taxon>Ascomycota</taxon>
        <taxon>Pezizomycotina</taxon>
        <taxon>Dothideomycetes</taxon>
        <taxon>Dothideomycetidae</taxon>
        <taxon>Dothideales</taxon>
        <taxon>Dothioraceae</taxon>
        <taxon>Neodothiora</taxon>
    </lineage>
</organism>
<dbReference type="Proteomes" id="UP001562354">
    <property type="component" value="Unassembled WGS sequence"/>
</dbReference>
<accession>A0ABR3PFN2</accession>
<protein>
    <recommendedName>
        <fullName evidence="2">NTF2 domain-containing protein</fullName>
    </recommendedName>
</protein>
<name>A0ABR3PFN2_9PEZI</name>
<feature type="domain" description="NTF2" evidence="2">
    <location>
        <begin position="17"/>
        <end position="147"/>
    </location>
</feature>
<keyword evidence="4" id="KW-1185">Reference proteome</keyword>
<evidence type="ECO:0000313" key="4">
    <source>
        <dbReference type="Proteomes" id="UP001562354"/>
    </source>
</evidence>
<reference evidence="3 4" key="1">
    <citation type="submission" date="2024-07" db="EMBL/GenBank/DDBJ databases">
        <title>Draft sequence of the Neodothiora populina.</title>
        <authorList>
            <person name="Drown D.D."/>
            <person name="Schuette U.S."/>
            <person name="Buechlein A.B."/>
            <person name="Rusch D.R."/>
            <person name="Winton L.W."/>
            <person name="Adams G.A."/>
        </authorList>
    </citation>
    <scope>NUCLEOTIDE SEQUENCE [LARGE SCALE GENOMIC DNA]</scope>
    <source>
        <strain evidence="3 4">CPC 39397</strain>
    </source>
</reference>
<dbReference type="PROSITE" id="PS50177">
    <property type="entry name" value="NTF2_DOMAIN"/>
    <property type="match status" value="1"/>
</dbReference>
<dbReference type="InterPro" id="IPR032710">
    <property type="entry name" value="NTF2-like_dom_sf"/>
</dbReference>
<dbReference type="EMBL" id="JBFMKM010000008">
    <property type="protein sequence ID" value="KAL1304778.1"/>
    <property type="molecule type" value="Genomic_DNA"/>
</dbReference>
<evidence type="ECO:0000256" key="1">
    <source>
        <dbReference type="SAM" id="MobiDB-lite"/>
    </source>
</evidence>
<dbReference type="SUPFAM" id="SSF54427">
    <property type="entry name" value="NTF2-like"/>
    <property type="match status" value="1"/>
</dbReference>
<dbReference type="InterPro" id="IPR018222">
    <property type="entry name" value="Nuclear_transport_factor_2_euk"/>
</dbReference>
<dbReference type="GeneID" id="95977413"/>
<evidence type="ECO:0000259" key="2">
    <source>
        <dbReference type="PROSITE" id="PS50177"/>
    </source>
</evidence>
<sequence>MAAAIGEDVITRASANAGEQFIEAYYTALHGARNTIATYYMPKTPLPSGKMLPVITYNGTQLSDPDEFQTVFANQMPFTYFEVQSFNATVLNPALAPIDVTKARPKEIENNMSVLVQVSGQVRLVERKEGPLRAFSDNLVLVPNKEEVGAKGKGKTGEGEKLAHSEPELQIRGVKEPLVRL</sequence>
<dbReference type="RefSeq" id="XP_069201052.1">
    <property type="nucleotide sequence ID" value="XM_069348462.1"/>
</dbReference>